<dbReference type="EMBL" id="JASPKZ010009802">
    <property type="protein sequence ID" value="KAJ9576278.1"/>
    <property type="molecule type" value="Genomic_DNA"/>
</dbReference>
<organism evidence="1 2">
    <name type="scientific">Diploptera punctata</name>
    <name type="common">Pacific beetle cockroach</name>
    <dbReference type="NCBI Taxonomy" id="6984"/>
    <lineage>
        <taxon>Eukaryota</taxon>
        <taxon>Metazoa</taxon>
        <taxon>Ecdysozoa</taxon>
        <taxon>Arthropoda</taxon>
        <taxon>Hexapoda</taxon>
        <taxon>Insecta</taxon>
        <taxon>Pterygota</taxon>
        <taxon>Neoptera</taxon>
        <taxon>Polyneoptera</taxon>
        <taxon>Dictyoptera</taxon>
        <taxon>Blattodea</taxon>
        <taxon>Blaberoidea</taxon>
        <taxon>Blaberidae</taxon>
        <taxon>Diplopterinae</taxon>
        <taxon>Diploptera</taxon>
    </lineage>
</organism>
<protein>
    <submittedName>
        <fullName evidence="1">Uncharacterized protein</fullName>
    </submittedName>
</protein>
<evidence type="ECO:0000313" key="2">
    <source>
        <dbReference type="Proteomes" id="UP001233999"/>
    </source>
</evidence>
<reference evidence="1" key="1">
    <citation type="journal article" date="2023" name="IScience">
        <title>Live-bearing cockroach genome reveals convergent evolutionary mechanisms linked to viviparity in insects and beyond.</title>
        <authorList>
            <person name="Fouks B."/>
            <person name="Harrison M.C."/>
            <person name="Mikhailova A.A."/>
            <person name="Marchal E."/>
            <person name="English S."/>
            <person name="Carruthers M."/>
            <person name="Jennings E.C."/>
            <person name="Chiamaka E.L."/>
            <person name="Frigard R.A."/>
            <person name="Pippel M."/>
            <person name="Attardo G.M."/>
            <person name="Benoit J.B."/>
            <person name="Bornberg-Bauer E."/>
            <person name="Tobe S.S."/>
        </authorList>
    </citation>
    <scope>NUCLEOTIDE SEQUENCE</scope>
    <source>
        <strain evidence="1">Stay&amp;Tobe</strain>
    </source>
</reference>
<accession>A0AAD7ZA57</accession>
<keyword evidence="2" id="KW-1185">Reference proteome</keyword>
<name>A0AAD7ZA57_DIPPU</name>
<proteinExistence type="predicted"/>
<feature type="non-terminal residue" evidence="1">
    <location>
        <position position="1"/>
    </location>
</feature>
<gene>
    <name evidence="1" type="ORF">L9F63_006877</name>
</gene>
<evidence type="ECO:0000313" key="1">
    <source>
        <dbReference type="EMBL" id="KAJ9576278.1"/>
    </source>
</evidence>
<dbReference type="AlphaFoldDB" id="A0AAD7ZA57"/>
<sequence>FFPRMTKFVICFIGILENKCLTFIVNNNYLRLSYATGWTSKFELLEKAPPVVLDLNSIFFIYLYVTKVKDTLIFV</sequence>
<reference evidence="1" key="2">
    <citation type="submission" date="2023-05" db="EMBL/GenBank/DDBJ databases">
        <authorList>
            <person name="Fouks B."/>
        </authorList>
    </citation>
    <scope>NUCLEOTIDE SEQUENCE</scope>
    <source>
        <strain evidence="1">Stay&amp;Tobe</strain>
        <tissue evidence="1">Testes</tissue>
    </source>
</reference>
<feature type="non-terminal residue" evidence="1">
    <location>
        <position position="75"/>
    </location>
</feature>
<comment type="caution">
    <text evidence="1">The sequence shown here is derived from an EMBL/GenBank/DDBJ whole genome shotgun (WGS) entry which is preliminary data.</text>
</comment>
<dbReference type="Proteomes" id="UP001233999">
    <property type="component" value="Unassembled WGS sequence"/>
</dbReference>